<dbReference type="EMBL" id="CP031395">
    <property type="protein sequence ID" value="QBK05320.1"/>
    <property type="molecule type" value="Genomic_DNA"/>
</dbReference>
<feature type="compositionally biased region" description="Polar residues" evidence="1">
    <location>
        <begin position="76"/>
        <end position="97"/>
    </location>
</feature>
<protein>
    <submittedName>
        <fullName evidence="3">DUF1566 domain-containing protein</fullName>
    </submittedName>
</protein>
<evidence type="ECO:0000256" key="1">
    <source>
        <dbReference type="SAM" id="MobiDB-lite"/>
    </source>
</evidence>
<feature type="compositionally biased region" description="Basic residues" evidence="1">
    <location>
        <begin position="13"/>
        <end position="24"/>
    </location>
</feature>
<feature type="region of interest" description="Disordered" evidence="1">
    <location>
        <begin position="76"/>
        <end position="106"/>
    </location>
</feature>
<proteinExistence type="predicted"/>
<evidence type="ECO:0000313" key="3">
    <source>
        <dbReference type="EMBL" id="QBK05320.1"/>
    </source>
</evidence>
<organism evidence="3 4">
    <name type="scientific">Hylemonella gracilis</name>
    <dbReference type="NCBI Taxonomy" id="80880"/>
    <lineage>
        <taxon>Bacteria</taxon>
        <taxon>Pseudomonadati</taxon>
        <taxon>Pseudomonadota</taxon>
        <taxon>Betaproteobacteria</taxon>
        <taxon>Burkholderiales</taxon>
        <taxon>Comamonadaceae</taxon>
        <taxon>Hylemonella</taxon>
    </lineage>
</organism>
<sequence>MAAHGRAPGLRRNLAHRQGSRRVKRDNAGAHVAHGTQSLGRGGWRMNTTKSSGRSLQGRRLLAGLLFGAWVGAMQAQTSPDPAPSTSPEAAAQTSAESKMDGKVDGPGTVTTPGLVLSADGAYVLDVQNKLAWLRCVEGMTWNGHNCVGEPRLMTFTTAQALAGARAKAEGVAWRLPRIHELRRIKEDAASATLFPADPQGWTWSGNASISVAQTNPYNYDNIANGSTNQQERLSARMGWAVHLGNGESRGDVSRRTALVVRLVRPYQP</sequence>
<feature type="domain" description="Lcl C-terminal" evidence="2">
    <location>
        <begin position="124"/>
        <end position="265"/>
    </location>
</feature>
<reference evidence="3 4" key="1">
    <citation type="submission" date="2018-07" db="EMBL/GenBank/DDBJ databases">
        <title>Exploring interactions and the metabolic potential of the ultra-small soil bacteria Hylemonella gracilis.</title>
        <authorList>
            <person name="Tyc O."/>
            <person name="Kulkarni P."/>
            <person name="Gawehns F."/>
            <person name="Hundscheid M."/>
            <person name="Zweers H."/>
            <person name="Garbeva P."/>
        </authorList>
    </citation>
    <scope>NUCLEOTIDE SEQUENCE [LARGE SCALE GENOMIC DNA]</scope>
    <source>
        <strain evidence="3 4">NS1</strain>
    </source>
</reference>
<dbReference type="Pfam" id="PF07603">
    <property type="entry name" value="Lcl_C"/>
    <property type="match status" value="1"/>
</dbReference>
<name>A0A4P6UMA8_9BURK</name>
<evidence type="ECO:0000259" key="2">
    <source>
        <dbReference type="Pfam" id="PF07603"/>
    </source>
</evidence>
<gene>
    <name evidence="3" type="ORF">DW355_11685</name>
</gene>
<dbReference type="Proteomes" id="UP000292939">
    <property type="component" value="Chromosome"/>
</dbReference>
<evidence type="ECO:0000313" key="4">
    <source>
        <dbReference type="Proteomes" id="UP000292939"/>
    </source>
</evidence>
<dbReference type="OrthoDB" id="8555302at2"/>
<dbReference type="KEGG" id="hgr:DW355_11685"/>
<dbReference type="AlphaFoldDB" id="A0A4P6UMA8"/>
<accession>A0A4P6UMA8</accession>
<dbReference type="InterPro" id="IPR011460">
    <property type="entry name" value="Lcl_C"/>
</dbReference>
<feature type="region of interest" description="Disordered" evidence="1">
    <location>
        <begin position="1"/>
        <end position="55"/>
    </location>
</feature>